<name>A0A2M8QCR5_9CHLR</name>
<dbReference type="GO" id="GO:0004497">
    <property type="term" value="F:monooxygenase activity"/>
    <property type="evidence" value="ECO:0007669"/>
    <property type="project" value="UniProtKB-KW"/>
</dbReference>
<gene>
    <name evidence="1" type="ORF">CUN48_07825</name>
</gene>
<evidence type="ECO:0000313" key="1">
    <source>
        <dbReference type="EMBL" id="PJF47599.1"/>
    </source>
</evidence>
<reference evidence="1 2" key="1">
    <citation type="submission" date="2017-11" db="EMBL/GenBank/DDBJ databases">
        <title>Evolution of Phototrophy in the Chloroflexi Phylum Driven by Horizontal Gene Transfer.</title>
        <authorList>
            <person name="Ward L.M."/>
            <person name="Hemp J."/>
            <person name="Shih P.M."/>
            <person name="Mcglynn S.E."/>
            <person name="Fischer W."/>
        </authorList>
    </citation>
    <scope>NUCLEOTIDE SEQUENCE [LARGE SCALE GENOMIC DNA]</scope>
    <source>
        <strain evidence="1">JP3_7</strain>
    </source>
</reference>
<dbReference type="Proteomes" id="UP000230790">
    <property type="component" value="Unassembled WGS sequence"/>
</dbReference>
<evidence type="ECO:0000313" key="2">
    <source>
        <dbReference type="Proteomes" id="UP000230790"/>
    </source>
</evidence>
<keyword evidence="1" id="KW-0503">Monooxygenase</keyword>
<dbReference type="AlphaFoldDB" id="A0A2M8QCR5"/>
<accession>A0A2M8QCR5</accession>
<dbReference type="CDD" id="cd21650">
    <property type="entry name" value="CrtA-like"/>
    <property type="match status" value="1"/>
</dbReference>
<sequence length="214" mass="23989">MMTQMAFARPALRRIPGLRFWKLLGVGDGFSLRPDLGAYGLLAVWASSECADAFFDGAPVMRRFRRHADEVWTVRMVVIQSRGAWSGINPFRPVASPDGGPLCVLTRATIRWRRLAAFWSHVPDINRTLVGVPGLVLSVGIGEAPVARQATFSLWRSDADMRAFAYRQPAHAEAIRCARNESWYAEDLFVRFKPLSAEGTWRSDEPLARARDAE</sequence>
<dbReference type="InterPro" id="IPR049574">
    <property type="entry name" value="CrtA-like"/>
</dbReference>
<comment type="caution">
    <text evidence="1">The sequence shown here is derived from an EMBL/GenBank/DDBJ whole genome shotgun (WGS) entry which is preliminary data.</text>
</comment>
<protein>
    <submittedName>
        <fullName evidence="1">Spheroidene monooxygenase</fullName>
    </submittedName>
</protein>
<dbReference type="EMBL" id="PGTN01000042">
    <property type="protein sequence ID" value="PJF47599.1"/>
    <property type="molecule type" value="Genomic_DNA"/>
</dbReference>
<keyword evidence="1" id="KW-0560">Oxidoreductase</keyword>
<organism evidence="1 2">
    <name type="scientific">Candidatus Thermofonsia Clade 3 bacterium</name>
    <dbReference type="NCBI Taxonomy" id="2364212"/>
    <lineage>
        <taxon>Bacteria</taxon>
        <taxon>Bacillati</taxon>
        <taxon>Chloroflexota</taxon>
        <taxon>Candidatus Thermofontia</taxon>
        <taxon>Candidatus Thermofonsia Clade 3</taxon>
    </lineage>
</organism>
<proteinExistence type="predicted"/>